<evidence type="ECO:0000313" key="1">
    <source>
        <dbReference type="EMBL" id="BCI54929.1"/>
    </source>
</evidence>
<dbReference type="AlphaFoldDB" id="A0A6S6P944"/>
<gene>
    <name evidence="1" type="ORF">NIIDNTM18_42070</name>
</gene>
<accession>A0A6S6P944</accession>
<sequence length="110" mass="12116">MLQSILLKLLIEAVKNEEIRAFAFDLATKLALRLKDDLLPDLLEAVVPLIPKFIDAGLKQVVELFPDMPNIPESVDLAKGVAEKVIATDPDIPGLSDIVDLSEILRGFLR</sequence>
<reference evidence="1 2" key="1">
    <citation type="submission" date="2020-07" db="EMBL/GenBank/DDBJ databases">
        <title>Complete genome sequence of Mycolicibacterium litorale like strain isolated from cardiac implantable electronic device infection.</title>
        <authorList>
            <person name="Fukano H."/>
            <person name="Miyama H."/>
            <person name="Hoshino Y."/>
        </authorList>
    </citation>
    <scope>NUCLEOTIDE SEQUENCE [LARGE SCALE GENOMIC DNA]</scope>
    <source>
        <strain evidence="1 2">NIIDNTM18</strain>
    </source>
</reference>
<protein>
    <submittedName>
        <fullName evidence="1">Uncharacterized protein</fullName>
    </submittedName>
</protein>
<dbReference type="EMBL" id="AP023287">
    <property type="protein sequence ID" value="BCI54929.1"/>
    <property type="molecule type" value="Genomic_DNA"/>
</dbReference>
<name>A0A6S6P944_9MYCO</name>
<organism evidence="1 2">
    <name type="scientific">Mycolicibacterium litorale</name>
    <dbReference type="NCBI Taxonomy" id="758802"/>
    <lineage>
        <taxon>Bacteria</taxon>
        <taxon>Bacillati</taxon>
        <taxon>Actinomycetota</taxon>
        <taxon>Actinomycetes</taxon>
        <taxon>Mycobacteriales</taxon>
        <taxon>Mycobacteriaceae</taxon>
        <taxon>Mycolicibacterium</taxon>
    </lineage>
</organism>
<dbReference type="Proteomes" id="UP000515734">
    <property type="component" value="Chromosome"/>
</dbReference>
<proteinExistence type="predicted"/>
<dbReference type="RefSeq" id="WP_185292718.1">
    <property type="nucleotide sequence ID" value="NZ_AP023287.1"/>
</dbReference>
<evidence type="ECO:0000313" key="2">
    <source>
        <dbReference type="Proteomes" id="UP000515734"/>
    </source>
</evidence>